<protein>
    <submittedName>
        <fullName evidence="4">Uncharacterized protein</fullName>
    </submittedName>
</protein>
<feature type="signal peptide" evidence="3">
    <location>
        <begin position="1"/>
        <end position="22"/>
    </location>
</feature>
<evidence type="ECO:0000256" key="3">
    <source>
        <dbReference type="SAM" id="SignalP"/>
    </source>
</evidence>
<keyword evidence="5" id="KW-1185">Reference proteome</keyword>
<keyword evidence="2" id="KW-1133">Transmembrane helix</keyword>
<name>A0ABU0AKH2_9BACI</name>
<evidence type="ECO:0000313" key="5">
    <source>
        <dbReference type="Proteomes" id="UP001238088"/>
    </source>
</evidence>
<feature type="transmembrane region" description="Helical" evidence="2">
    <location>
        <begin position="224"/>
        <end position="246"/>
    </location>
</feature>
<reference evidence="4 5" key="1">
    <citation type="submission" date="2023-07" db="EMBL/GenBank/DDBJ databases">
        <title>Genomic Encyclopedia of Type Strains, Phase IV (KMG-IV): sequencing the most valuable type-strain genomes for metagenomic binning, comparative biology and taxonomic classification.</title>
        <authorList>
            <person name="Goeker M."/>
        </authorList>
    </citation>
    <scope>NUCLEOTIDE SEQUENCE [LARGE SCALE GENOMIC DNA]</scope>
    <source>
        <strain evidence="4 5">DSM 23494</strain>
    </source>
</reference>
<feature type="compositionally biased region" description="Basic and acidic residues" evidence="1">
    <location>
        <begin position="167"/>
        <end position="194"/>
    </location>
</feature>
<keyword evidence="2" id="KW-0812">Transmembrane</keyword>
<dbReference type="EMBL" id="JAUSUB010000013">
    <property type="protein sequence ID" value="MDQ0271221.1"/>
    <property type="molecule type" value="Genomic_DNA"/>
</dbReference>
<feature type="compositionally biased region" description="Basic and acidic residues" evidence="1">
    <location>
        <begin position="102"/>
        <end position="114"/>
    </location>
</feature>
<feature type="compositionally biased region" description="Polar residues" evidence="1">
    <location>
        <begin position="130"/>
        <end position="165"/>
    </location>
</feature>
<dbReference type="Proteomes" id="UP001238088">
    <property type="component" value="Unassembled WGS sequence"/>
</dbReference>
<sequence>MKKAIAILVSLFFITSTTSVFANDQVTYGECSMTITSDNVGYGNAVGATNECKGHIVGYYGDGKFLLSGVYTGTVNYSGQVFTISQPFSKNTHERLTVYTVMKEKPKPQPKPEPKPQPTKPEPKPHPKTDSNNNVTTGNSSKPNVQSTTTNSNKTTEQKDTTVAQAKTEDTKEKEIEENKSSDDAENKEEKEIEKAEEEDKKEDDEVKEVASVVNKERDTEKNMVGIISATAAGLVLLGGGAFLFFNPTGRAKLLSIFKK</sequence>
<feature type="compositionally biased region" description="Basic and acidic residues" evidence="1">
    <location>
        <begin position="204"/>
        <end position="219"/>
    </location>
</feature>
<accession>A0ABU0AKH2</accession>
<organism evidence="4 5">
    <name type="scientific">Cytobacillus purgationiresistens</name>
    <dbReference type="NCBI Taxonomy" id="863449"/>
    <lineage>
        <taxon>Bacteria</taxon>
        <taxon>Bacillati</taxon>
        <taxon>Bacillota</taxon>
        <taxon>Bacilli</taxon>
        <taxon>Bacillales</taxon>
        <taxon>Bacillaceae</taxon>
        <taxon>Cytobacillus</taxon>
    </lineage>
</organism>
<feature type="chain" id="PRO_5045212104" evidence="3">
    <location>
        <begin position="23"/>
        <end position="260"/>
    </location>
</feature>
<comment type="caution">
    <text evidence="4">The sequence shown here is derived from an EMBL/GenBank/DDBJ whole genome shotgun (WGS) entry which is preliminary data.</text>
</comment>
<feature type="region of interest" description="Disordered" evidence="1">
    <location>
        <begin position="102"/>
        <end position="219"/>
    </location>
</feature>
<gene>
    <name evidence="4" type="ORF">J2S17_003109</name>
</gene>
<keyword evidence="3" id="KW-0732">Signal</keyword>
<evidence type="ECO:0000256" key="1">
    <source>
        <dbReference type="SAM" id="MobiDB-lite"/>
    </source>
</evidence>
<dbReference type="RefSeq" id="WP_307476227.1">
    <property type="nucleotide sequence ID" value="NZ_JAUSUB010000013.1"/>
</dbReference>
<evidence type="ECO:0000256" key="2">
    <source>
        <dbReference type="SAM" id="Phobius"/>
    </source>
</evidence>
<proteinExistence type="predicted"/>
<keyword evidence="2" id="KW-0472">Membrane</keyword>
<evidence type="ECO:0000313" key="4">
    <source>
        <dbReference type="EMBL" id="MDQ0271221.1"/>
    </source>
</evidence>